<dbReference type="InterPro" id="IPR032694">
    <property type="entry name" value="CopC/D"/>
</dbReference>
<evidence type="ECO:0000256" key="1">
    <source>
        <dbReference type="ARBA" id="ARBA00004651"/>
    </source>
</evidence>
<dbReference type="PANTHER" id="PTHR34820:SF4">
    <property type="entry name" value="INNER MEMBRANE PROTEIN YEBZ"/>
    <property type="match status" value="1"/>
</dbReference>
<keyword evidence="3 9" id="KW-0812">Transmembrane</keyword>
<feature type="domain" description="Copper resistance protein D" evidence="11">
    <location>
        <begin position="383"/>
        <end position="489"/>
    </location>
</feature>
<evidence type="ECO:0000256" key="4">
    <source>
        <dbReference type="ARBA" id="ARBA00022723"/>
    </source>
</evidence>
<feature type="transmembrane region" description="Helical" evidence="9">
    <location>
        <begin position="307"/>
        <end position="326"/>
    </location>
</feature>
<dbReference type="SUPFAM" id="SSF81296">
    <property type="entry name" value="E set domains"/>
    <property type="match status" value="1"/>
</dbReference>
<feature type="transmembrane region" description="Helical" evidence="9">
    <location>
        <begin position="192"/>
        <end position="212"/>
    </location>
</feature>
<evidence type="ECO:0000256" key="6">
    <source>
        <dbReference type="ARBA" id="ARBA00022989"/>
    </source>
</evidence>
<feature type="transmembrane region" description="Helical" evidence="9">
    <location>
        <begin position="346"/>
        <end position="365"/>
    </location>
</feature>
<keyword evidence="13" id="KW-1185">Reference proteome</keyword>
<evidence type="ECO:0000256" key="5">
    <source>
        <dbReference type="ARBA" id="ARBA00022729"/>
    </source>
</evidence>
<proteinExistence type="predicted"/>
<dbReference type="InterPro" id="IPR008457">
    <property type="entry name" value="Cu-R_CopD_dom"/>
</dbReference>
<keyword evidence="6 9" id="KW-1133">Transmembrane helix</keyword>
<evidence type="ECO:0000313" key="13">
    <source>
        <dbReference type="Proteomes" id="UP001551482"/>
    </source>
</evidence>
<evidence type="ECO:0000259" key="10">
    <source>
        <dbReference type="Pfam" id="PF04234"/>
    </source>
</evidence>
<organism evidence="12 13">
    <name type="scientific">Streptodolium elevatio</name>
    <dbReference type="NCBI Taxonomy" id="3157996"/>
    <lineage>
        <taxon>Bacteria</taxon>
        <taxon>Bacillati</taxon>
        <taxon>Actinomycetota</taxon>
        <taxon>Actinomycetes</taxon>
        <taxon>Kitasatosporales</taxon>
        <taxon>Streptomycetaceae</taxon>
        <taxon>Streptodolium</taxon>
    </lineage>
</organism>
<dbReference type="InterPro" id="IPR007348">
    <property type="entry name" value="CopC_dom"/>
</dbReference>
<comment type="subcellular location">
    <subcellularLocation>
        <location evidence="1">Cell membrane</location>
        <topology evidence="1">Multi-pass membrane protein</topology>
    </subcellularLocation>
</comment>
<protein>
    <submittedName>
        <fullName evidence="12">Copper resistance protein CopC</fullName>
    </submittedName>
</protein>
<evidence type="ECO:0000256" key="3">
    <source>
        <dbReference type="ARBA" id="ARBA00022692"/>
    </source>
</evidence>
<keyword evidence="7" id="KW-0186">Copper</keyword>
<feature type="domain" description="CopC" evidence="10">
    <location>
        <begin position="71"/>
        <end position="167"/>
    </location>
</feature>
<evidence type="ECO:0000259" key="11">
    <source>
        <dbReference type="Pfam" id="PF05425"/>
    </source>
</evidence>
<dbReference type="InterPro" id="IPR014755">
    <property type="entry name" value="Cu-Rt/internalin_Ig-like"/>
</dbReference>
<dbReference type="Pfam" id="PF05425">
    <property type="entry name" value="CopD"/>
    <property type="match status" value="1"/>
</dbReference>
<evidence type="ECO:0000256" key="9">
    <source>
        <dbReference type="SAM" id="Phobius"/>
    </source>
</evidence>
<feature type="transmembrane region" description="Helical" evidence="9">
    <location>
        <begin position="471"/>
        <end position="490"/>
    </location>
</feature>
<dbReference type="Proteomes" id="UP001551482">
    <property type="component" value="Unassembled WGS sequence"/>
</dbReference>
<dbReference type="EMBL" id="JBEZFP010000001">
    <property type="protein sequence ID" value="MEU8132050.1"/>
    <property type="molecule type" value="Genomic_DNA"/>
</dbReference>
<dbReference type="PANTHER" id="PTHR34820">
    <property type="entry name" value="INNER MEMBRANE PROTEIN YEBZ"/>
    <property type="match status" value="1"/>
</dbReference>
<comment type="caution">
    <text evidence="12">The sequence shown here is derived from an EMBL/GenBank/DDBJ whole genome shotgun (WGS) entry which is preliminary data.</text>
</comment>
<accession>A0ABV3D8H4</accession>
<keyword evidence="4" id="KW-0479">Metal-binding</keyword>
<dbReference type="Gene3D" id="2.60.40.1220">
    <property type="match status" value="1"/>
</dbReference>
<feature type="transmembrane region" description="Helical" evidence="9">
    <location>
        <begin position="419"/>
        <end position="442"/>
    </location>
</feature>
<reference evidence="12 13" key="1">
    <citation type="submission" date="2024-06" db="EMBL/GenBank/DDBJ databases">
        <title>The Natural Products Discovery Center: Release of the First 8490 Sequenced Strains for Exploring Actinobacteria Biosynthetic Diversity.</title>
        <authorList>
            <person name="Kalkreuter E."/>
            <person name="Kautsar S.A."/>
            <person name="Yang D."/>
            <person name="Bader C.D."/>
            <person name="Teijaro C.N."/>
            <person name="Fluegel L."/>
            <person name="Davis C.M."/>
            <person name="Simpson J.R."/>
            <person name="Lauterbach L."/>
            <person name="Steele A.D."/>
            <person name="Gui C."/>
            <person name="Meng S."/>
            <person name="Li G."/>
            <person name="Viehrig K."/>
            <person name="Ye F."/>
            <person name="Su P."/>
            <person name="Kiefer A.F."/>
            <person name="Nichols A."/>
            <person name="Cepeda A.J."/>
            <person name="Yan W."/>
            <person name="Fan B."/>
            <person name="Jiang Y."/>
            <person name="Adhikari A."/>
            <person name="Zheng C.-J."/>
            <person name="Schuster L."/>
            <person name="Cowan T.M."/>
            <person name="Smanski M.J."/>
            <person name="Chevrette M.G."/>
            <person name="De Carvalho L.P.S."/>
            <person name="Shen B."/>
        </authorList>
    </citation>
    <scope>NUCLEOTIDE SEQUENCE [LARGE SCALE GENOMIC DNA]</scope>
    <source>
        <strain evidence="12 13">NPDC048946</strain>
    </source>
</reference>
<keyword evidence="5" id="KW-0732">Signal</keyword>
<name>A0ABV3D8H4_9ACTN</name>
<dbReference type="InterPro" id="IPR014756">
    <property type="entry name" value="Ig_E-set"/>
</dbReference>
<evidence type="ECO:0000313" key="12">
    <source>
        <dbReference type="EMBL" id="MEU8132050.1"/>
    </source>
</evidence>
<gene>
    <name evidence="12" type="ORF">AB0C36_00925</name>
</gene>
<evidence type="ECO:0000256" key="8">
    <source>
        <dbReference type="ARBA" id="ARBA00023136"/>
    </source>
</evidence>
<evidence type="ECO:0000256" key="2">
    <source>
        <dbReference type="ARBA" id="ARBA00022475"/>
    </source>
</evidence>
<feature type="transmembrane region" description="Helical" evidence="9">
    <location>
        <begin position="46"/>
        <end position="66"/>
    </location>
</feature>
<feature type="transmembrane region" description="Helical" evidence="9">
    <location>
        <begin position="224"/>
        <end position="246"/>
    </location>
</feature>
<feature type="transmembrane region" description="Helical" evidence="9">
    <location>
        <begin position="386"/>
        <end position="407"/>
    </location>
</feature>
<evidence type="ECO:0000256" key="7">
    <source>
        <dbReference type="ARBA" id="ARBA00023008"/>
    </source>
</evidence>
<keyword evidence="2" id="KW-1003">Cell membrane</keyword>
<dbReference type="RefSeq" id="WP_358347219.1">
    <property type="nucleotide sequence ID" value="NZ_JBEZFP010000001.1"/>
</dbReference>
<dbReference type="Pfam" id="PF04234">
    <property type="entry name" value="CopC"/>
    <property type="match status" value="1"/>
</dbReference>
<sequence>MAVEVKRADVTVADVTVVGVTEADAVADGVPAPPTTGRRTAPRRRLLTWLLALPVLLAALVVGGAGPASAHAELDSSNPAAESTVPTAPATVTLRFTEGVETGLGGVKVLDPQGKRVDTGDAEHGIGGPSTVTVKLSPGLAPGTYTVAWRVVSEDSHPIAGAFTFNIVRASASSANIGSQGADSSVTFVDGLARGLAFASYALLAGSVLFLVALRPAAVGRFRVWMLLFASWAGLLVSTLAALMLYGPKASALPFSSAFDLDVLRATLETKLGRALSVRILVLGAAGALLGYLVAVLPGAGRRRRQVLGAAWVLLSAGLAATWSLSDHASVGMQAPLAVTADIVHLLAMGTWLGGLAVMVLLLFGTERDEDGEQLPGALDVPTVAWFSKIAMICVSVLIVTGVYASWRQVGSFDALFSTTFGLLLILKANFVTLMIAAAWTARRWLQARLRASAGARAGDPMGRKQTIRRAVAAEAALAIAVIAVTTVLVNTEPARTAYAREEAAKPRIASGSTPFDAGGSAGKGIVDVAIDPAKAGVNTIDVFVRDPLRNPVDPPEVTVTVALPDKQIDAIVVPVEHIAPGQWRAQGVSLPLAGTWQVSIAVRTTDIDRAIVTVPLKVR</sequence>
<feature type="transmembrane region" description="Helical" evidence="9">
    <location>
        <begin position="276"/>
        <end position="295"/>
    </location>
</feature>
<keyword evidence="8 9" id="KW-0472">Membrane</keyword>